<reference evidence="2" key="1">
    <citation type="submission" date="2018-05" db="EMBL/GenBank/DDBJ databases">
        <authorList>
            <person name="Lanie J.A."/>
            <person name="Ng W.-L."/>
            <person name="Kazmierczak K.M."/>
            <person name="Andrzejewski T.M."/>
            <person name="Davidsen T.M."/>
            <person name="Wayne K.J."/>
            <person name="Tettelin H."/>
            <person name="Glass J.I."/>
            <person name="Rusch D."/>
            <person name="Podicherti R."/>
            <person name="Tsui H.-C.T."/>
            <person name="Winkler M.E."/>
        </authorList>
    </citation>
    <scope>NUCLEOTIDE SEQUENCE</scope>
</reference>
<feature type="transmembrane region" description="Helical" evidence="1">
    <location>
        <begin position="7"/>
        <end position="28"/>
    </location>
</feature>
<protein>
    <submittedName>
        <fullName evidence="2">Uncharacterized protein</fullName>
    </submittedName>
</protein>
<gene>
    <name evidence="2" type="ORF">METZ01_LOCUS355877</name>
</gene>
<evidence type="ECO:0000313" key="2">
    <source>
        <dbReference type="EMBL" id="SVD03023.1"/>
    </source>
</evidence>
<dbReference type="AlphaFoldDB" id="A0A382RZG4"/>
<name>A0A382RZG4_9ZZZZ</name>
<evidence type="ECO:0000256" key="1">
    <source>
        <dbReference type="SAM" id="Phobius"/>
    </source>
</evidence>
<accession>A0A382RZG4</accession>
<keyword evidence="1" id="KW-0472">Membrane</keyword>
<sequence>MAIKEQLTLNWLDFTILVAMGISIFIGWQTGLVKTLALLGGILLGIA</sequence>
<keyword evidence="1" id="KW-1133">Transmembrane helix</keyword>
<feature type="non-terminal residue" evidence="2">
    <location>
        <position position="47"/>
    </location>
</feature>
<keyword evidence="1" id="KW-0812">Transmembrane</keyword>
<proteinExistence type="predicted"/>
<dbReference type="EMBL" id="UINC01125294">
    <property type="protein sequence ID" value="SVD03023.1"/>
    <property type="molecule type" value="Genomic_DNA"/>
</dbReference>
<organism evidence="2">
    <name type="scientific">marine metagenome</name>
    <dbReference type="NCBI Taxonomy" id="408172"/>
    <lineage>
        <taxon>unclassified sequences</taxon>
        <taxon>metagenomes</taxon>
        <taxon>ecological metagenomes</taxon>
    </lineage>
</organism>